<keyword evidence="3" id="KW-1185">Reference proteome</keyword>
<feature type="region of interest" description="Disordered" evidence="1">
    <location>
        <begin position="405"/>
        <end position="434"/>
    </location>
</feature>
<dbReference type="Proteomes" id="UP001359485">
    <property type="component" value="Unassembled WGS sequence"/>
</dbReference>
<feature type="region of interest" description="Disordered" evidence="1">
    <location>
        <begin position="140"/>
        <end position="165"/>
    </location>
</feature>
<feature type="region of interest" description="Disordered" evidence="1">
    <location>
        <begin position="551"/>
        <end position="583"/>
    </location>
</feature>
<evidence type="ECO:0000256" key="1">
    <source>
        <dbReference type="SAM" id="MobiDB-lite"/>
    </source>
</evidence>
<evidence type="ECO:0000313" key="3">
    <source>
        <dbReference type="Proteomes" id="UP001359485"/>
    </source>
</evidence>
<protein>
    <submittedName>
        <fullName evidence="2">Uncharacterized protein</fullName>
    </submittedName>
</protein>
<sequence>MSSNVSKVKKFFRNAFKGNKTWGKEYESDVRWKAVLDEDKSEGNEEEKLFNAVGSFPEEPESEENITNISVDEYDFEEASVYVSVGEHESFKRYNPKISGGNNTTVKNNCKLLVMDTANVTSIDSDSLICELHDDITHQLNSPEDASHQLPTGEGSRTGREKENSLSKMCYGPELTIDINSAPEVSILSTFVEDIESKLQSPHKTCHAVRNLGNKVKGNKFESASSLDIEKELNDLMGTLCSDLERKGSKRLSNTSKVSNVWESCDDSANGSERAGGSKINLAFDSEDGSLDDDGPARTTLPDMDNYWANQRMKSTSFSDRYKLGKLMRMGRQRMSMIELRNKVRKSGDYENIRSDFGNPKGFVRCTGSSQEVDYKTDRSAAKMLSNVSLPPLLQSGEESIMKASTGRDMSDDPTSQVLGERAEVLSSSRSPSVSKQLNDSIDWSWMEEAMNSLNTEYQEPSLERSSSLRVDAGCQTQLDQSWRGEEERMRSRSSSPRLDDSAIGVNNECRIVETRSSSKDMPSKPFVEGGGTSRCSSWLRQSMRRIRHFDLEDPSRIRSAPPDGLRVRSESDSEPTVNSQSAIVNRLTIGNDSQQVLRSGINDIRRTLRSSFSLPRRGAGEGSEVPQQQQQQQQEQLHLESETASSSPTTENLDNLGYESDSTDRHPLPRT</sequence>
<feature type="compositionally biased region" description="Low complexity" evidence="1">
    <location>
        <begin position="628"/>
        <end position="652"/>
    </location>
</feature>
<gene>
    <name evidence="2" type="ORF">RUM44_012869</name>
</gene>
<organism evidence="2 3">
    <name type="scientific">Polyplax serrata</name>
    <name type="common">Common mouse louse</name>
    <dbReference type="NCBI Taxonomy" id="468196"/>
    <lineage>
        <taxon>Eukaryota</taxon>
        <taxon>Metazoa</taxon>
        <taxon>Ecdysozoa</taxon>
        <taxon>Arthropoda</taxon>
        <taxon>Hexapoda</taxon>
        <taxon>Insecta</taxon>
        <taxon>Pterygota</taxon>
        <taxon>Neoptera</taxon>
        <taxon>Paraneoptera</taxon>
        <taxon>Psocodea</taxon>
        <taxon>Troctomorpha</taxon>
        <taxon>Phthiraptera</taxon>
        <taxon>Anoplura</taxon>
        <taxon>Polyplacidae</taxon>
        <taxon>Polyplax</taxon>
    </lineage>
</organism>
<name>A0ABR1BCJ0_POLSC</name>
<proteinExistence type="predicted"/>
<feature type="region of interest" description="Disordered" evidence="1">
    <location>
        <begin position="457"/>
        <end position="535"/>
    </location>
</feature>
<feature type="compositionally biased region" description="Basic and acidic residues" evidence="1">
    <location>
        <begin position="663"/>
        <end position="672"/>
    </location>
</feature>
<feature type="region of interest" description="Disordered" evidence="1">
    <location>
        <begin position="615"/>
        <end position="672"/>
    </location>
</feature>
<feature type="compositionally biased region" description="Polar residues" evidence="1">
    <location>
        <begin position="457"/>
        <end position="481"/>
    </location>
</feature>
<dbReference type="EMBL" id="JAWJWF010000001">
    <property type="protein sequence ID" value="KAK6641160.1"/>
    <property type="molecule type" value="Genomic_DNA"/>
</dbReference>
<evidence type="ECO:0000313" key="2">
    <source>
        <dbReference type="EMBL" id="KAK6641160.1"/>
    </source>
</evidence>
<comment type="caution">
    <text evidence="2">The sequence shown here is derived from an EMBL/GenBank/DDBJ whole genome shotgun (WGS) entry which is preliminary data.</text>
</comment>
<accession>A0ABR1BCJ0</accession>
<reference evidence="2 3" key="1">
    <citation type="submission" date="2023-09" db="EMBL/GenBank/DDBJ databases">
        <title>Genomes of two closely related lineages of the louse Polyplax serrata with different host specificities.</title>
        <authorList>
            <person name="Martinu J."/>
            <person name="Tarabai H."/>
            <person name="Stefka J."/>
            <person name="Hypsa V."/>
        </authorList>
    </citation>
    <scope>NUCLEOTIDE SEQUENCE [LARGE SCALE GENOMIC DNA]</scope>
    <source>
        <strain evidence="2">98ZLc_SE</strain>
    </source>
</reference>
<feature type="compositionally biased region" description="Basic and acidic residues" evidence="1">
    <location>
        <begin position="511"/>
        <end position="523"/>
    </location>
</feature>